<evidence type="ECO:0008006" key="3">
    <source>
        <dbReference type="Google" id="ProtNLM"/>
    </source>
</evidence>
<dbReference type="GeneTree" id="ENSGT01150000286925"/>
<reference evidence="1" key="3">
    <citation type="submission" date="2025-09" db="UniProtKB">
        <authorList>
            <consortium name="Ensembl"/>
        </authorList>
    </citation>
    <scope>IDENTIFICATION</scope>
    <source>
        <strain evidence="1">breed Abyssinian</strain>
    </source>
</reference>
<evidence type="ECO:0000313" key="2">
    <source>
        <dbReference type="Proteomes" id="UP000823872"/>
    </source>
</evidence>
<proteinExistence type="predicted"/>
<protein>
    <recommendedName>
        <fullName evidence="3">DUF1725 domain-containing protein</fullName>
    </recommendedName>
</protein>
<dbReference type="Ensembl" id="ENSFCTT00005056118.1">
    <property type="protein sequence ID" value="ENSFCTP00005041344.1"/>
    <property type="gene ID" value="ENSFCTG00005019480.1"/>
</dbReference>
<accession>A0ABI7Z2N5</accession>
<keyword evidence="2" id="KW-1185">Reference proteome</keyword>
<organism evidence="1 2">
    <name type="scientific">Felis catus</name>
    <name type="common">Cat</name>
    <name type="synonym">Felis silvestris catus</name>
    <dbReference type="NCBI Taxonomy" id="9685"/>
    <lineage>
        <taxon>Eukaryota</taxon>
        <taxon>Metazoa</taxon>
        <taxon>Chordata</taxon>
        <taxon>Craniata</taxon>
        <taxon>Vertebrata</taxon>
        <taxon>Euteleostomi</taxon>
        <taxon>Mammalia</taxon>
        <taxon>Eutheria</taxon>
        <taxon>Laurasiatheria</taxon>
        <taxon>Carnivora</taxon>
        <taxon>Feliformia</taxon>
        <taxon>Felidae</taxon>
        <taxon>Felinae</taxon>
        <taxon>Felis</taxon>
    </lineage>
</organism>
<reference evidence="1" key="2">
    <citation type="submission" date="2025-08" db="UniProtKB">
        <authorList>
            <consortium name="Ensembl"/>
        </authorList>
    </citation>
    <scope>IDENTIFICATION</scope>
    <source>
        <strain evidence="1">breed Abyssinian</strain>
    </source>
</reference>
<evidence type="ECO:0000313" key="1">
    <source>
        <dbReference type="Ensembl" id="ENSFCTP00005041344.1"/>
    </source>
</evidence>
<sequence>IRLTIAKLWRKPKCPSTGEWIKKMWCVHTHIHEYYSAIKKNEVLPFATTWIELKCIMLSESEKDKYHMISFMTSLMTSLTHSHVEFKKQNR</sequence>
<dbReference type="Proteomes" id="UP000823872">
    <property type="component" value="Chromosome B1"/>
</dbReference>
<name>A0ABI7Z2N5_FELCA</name>
<reference evidence="1 2" key="1">
    <citation type="submission" date="2021-02" db="EMBL/GenBank/DDBJ databases">
        <title>Safari Cat Assemblies.</title>
        <authorList>
            <person name="Bredemeyer K.R."/>
            <person name="Murphy W.J."/>
        </authorList>
    </citation>
    <scope>NUCLEOTIDE SEQUENCE [LARGE SCALE GENOMIC DNA]</scope>
</reference>